<dbReference type="GO" id="GO:0016301">
    <property type="term" value="F:kinase activity"/>
    <property type="evidence" value="ECO:0007669"/>
    <property type="project" value="UniProtKB-KW"/>
</dbReference>
<accession>A0A562LQA3</accession>
<comment type="caution">
    <text evidence="1">The sequence shown here is derived from an EMBL/GenBank/DDBJ whole genome shotgun (WGS) entry which is preliminary data.</text>
</comment>
<reference evidence="1 2" key="1">
    <citation type="journal article" date="2015" name="Stand. Genomic Sci.">
        <title>Genomic Encyclopedia of Bacterial and Archaeal Type Strains, Phase III: the genomes of soil and plant-associated and newly described type strains.</title>
        <authorList>
            <person name="Whitman W.B."/>
            <person name="Woyke T."/>
            <person name="Klenk H.P."/>
            <person name="Zhou Y."/>
            <person name="Lilburn T.G."/>
            <person name="Beck B.J."/>
            <person name="De Vos P."/>
            <person name="Vandamme P."/>
            <person name="Eisen J.A."/>
            <person name="Garrity G."/>
            <person name="Hugenholtz P."/>
            <person name="Kyrpides N.C."/>
        </authorList>
    </citation>
    <scope>NUCLEOTIDE SEQUENCE [LARGE SCALE GENOMIC DNA]</scope>
    <source>
        <strain evidence="1 2">CGMCC 1.10947</strain>
    </source>
</reference>
<proteinExistence type="predicted"/>
<dbReference type="PANTHER" id="PTHR37807">
    <property type="entry name" value="OS07G0160300 PROTEIN"/>
    <property type="match status" value="1"/>
</dbReference>
<dbReference type="Pfam" id="PF13671">
    <property type="entry name" value="AAA_33"/>
    <property type="match status" value="1"/>
</dbReference>
<keyword evidence="2" id="KW-1185">Reference proteome</keyword>
<protein>
    <submittedName>
        <fullName evidence="1">Putative kinase</fullName>
    </submittedName>
</protein>
<evidence type="ECO:0000313" key="2">
    <source>
        <dbReference type="Proteomes" id="UP000317176"/>
    </source>
</evidence>
<dbReference type="InterPro" id="IPR027417">
    <property type="entry name" value="P-loop_NTPase"/>
</dbReference>
<dbReference type="AlphaFoldDB" id="A0A562LQA3"/>
<dbReference type="PANTHER" id="PTHR37807:SF3">
    <property type="entry name" value="OS07G0160300 PROTEIN"/>
    <property type="match status" value="1"/>
</dbReference>
<dbReference type="Gene3D" id="3.40.50.300">
    <property type="entry name" value="P-loop containing nucleotide triphosphate hydrolases"/>
    <property type="match status" value="1"/>
</dbReference>
<dbReference type="Proteomes" id="UP000317176">
    <property type="component" value="Unassembled WGS sequence"/>
</dbReference>
<sequence length="171" mass="18705">MKHPSSLIVFGGLPGAGKTTIARELTARLAATYLRIDAIEQPLRDAGLIVGAAGYAVANTLAAENLKLGRIVIADCVNPVQASRAAWRQTALRTGACIVEIEVICSEPALHRRRVESRLSDIDGHKLPTWDDVVNQTYEPWDREHLVLDTAESSLDHLLDRVEAHVRDKIG</sequence>
<dbReference type="EMBL" id="VLKL01000002">
    <property type="protein sequence ID" value="TWI09800.1"/>
    <property type="molecule type" value="Genomic_DNA"/>
</dbReference>
<name>A0A562LQA3_9BRAD</name>
<gene>
    <name evidence="1" type="ORF">IQ17_00880</name>
</gene>
<dbReference type="OrthoDB" id="3819922at2"/>
<dbReference type="SUPFAM" id="SSF52540">
    <property type="entry name" value="P-loop containing nucleoside triphosphate hydrolases"/>
    <property type="match status" value="1"/>
</dbReference>
<organism evidence="1 2">
    <name type="scientific">Bradyrhizobium daqingense</name>
    <dbReference type="NCBI Taxonomy" id="993502"/>
    <lineage>
        <taxon>Bacteria</taxon>
        <taxon>Pseudomonadati</taxon>
        <taxon>Pseudomonadota</taxon>
        <taxon>Alphaproteobacteria</taxon>
        <taxon>Hyphomicrobiales</taxon>
        <taxon>Nitrobacteraceae</taxon>
        <taxon>Bradyrhizobium</taxon>
    </lineage>
</organism>
<keyword evidence="1" id="KW-0808">Transferase</keyword>
<evidence type="ECO:0000313" key="1">
    <source>
        <dbReference type="EMBL" id="TWI09800.1"/>
    </source>
</evidence>
<keyword evidence="1" id="KW-0418">Kinase</keyword>